<dbReference type="AlphaFoldDB" id="A0A4R2B1K5"/>
<name>A0A4R2B1K5_9BACI</name>
<gene>
    <name evidence="1" type="ORF">EV146_11424</name>
</gene>
<evidence type="ECO:0000313" key="1">
    <source>
        <dbReference type="EMBL" id="TCN20407.1"/>
    </source>
</evidence>
<accession>A0A4R2B1K5</accession>
<sequence>MPLHGNGRRFWRNKKAVIRLANLYAEGKNLDDFTIQKGMVLIGKKQSL</sequence>
<proteinExistence type="predicted"/>
<reference evidence="1 2" key="1">
    <citation type="journal article" date="2015" name="Stand. Genomic Sci.">
        <title>Genomic Encyclopedia of Bacterial and Archaeal Type Strains, Phase III: the genomes of soil and plant-associated and newly described type strains.</title>
        <authorList>
            <person name="Whitman W.B."/>
            <person name="Woyke T."/>
            <person name="Klenk H.P."/>
            <person name="Zhou Y."/>
            <person name="Lilburn T.G."/>
            <person name="Beck B.J."/>
            <person name="De Vos P."/>
            <person name="Vandamme P."/>
            <person name="Eisen J.A."/>
            <person name="Garrity G."/>
            <person name="Hugenholtz P."/>
            <person name="Kyrpides N.C."/>
        </authorList>
    </citation>
    <scope>NUCLEOTIDE SEQUENCE [LARGE SCALE GENOMIC DNA]</scope>
    <source>
        <strain evidence="1 2">CV53</strain>
    </source>
</reference>
<dbReference type="Proteomes" id="UP000295689">
    <property type="component" value="Unassembled WGS sequence"/>
</dbReference>
<comment type="caution">
    <text evidence="1">The sequence shown here is derived from an EMBL/GenBank/DDBJ whole genome shotgun (WGS) entry which is preliminary data.</text>
</comment>
<organism evidence="1 2">
    <name type="scientific">Mesobacillus foraminis</name>
    <dbReference type="NCBI Taxonomy" id="279826"/>
    <lineage>
        <taxon>Bacteria</taxon>
        <taxon>Bacillati</taxon>
        <taxon>Bacillota</taxon>
        <taxon>Bacilli</taxon>
        <taxon>Bacillales</taxon>
        <taxon>Bacillaceae</taxon>
        <taxon>Mesobacillus</taxon>
    </lineage>
</organism>
<evidence type="ECO:0000313" key="2">
    <source>
        <dbReference type="Proteomes" id="UP000295689"/>
    </source>
</evidence>
<dbReference type="EMBL" id="SLVV01000014">
    <property type="protein sequence ID" value="TCN20407.1"/>
    <property type="molecule type" value="Genomic_DNA"/>
</dbReference>
<keyword evidence="2" id="KW-1185">Reference proteome</keyword>
<protein>
    <submittedName>
        <fullName evidence="1">Uncharacterized protein</fullName>
    </submittedName>
</protein>